<reference evidence="1 2" key="1">
    <citation type="submission" date="2022-06" db="EMBL/GenBank/DDBJ databases">
        <title>Dyella sp. Sa strain:Sa Genome sequencing.</title>
        <authorList>
            <person name="Park S."/>
        </authorList>
    </citation>
    <scope>NUCLEOTIDE SEQUENCE [LARGE SCALE GENOMIC DNA]</scope>
    <source>
        <strain evidence="1 2">Sa</strain>
    </source>
</reference>
<proteinExistence type="predicted"/>
<dbReference type="RefSeq" id="WP_253568540.1">
    <property type="nucleotide sequence ID" value="NZ_JAMZEK010000004.1"/>
</dbReference>
<organism evidence="1 2">
    <name type="scientific">Dyella lutea</name>
    <dbReference type="NCBI Taxonomy" id="2950441"/>
    <lineage>
        <taxon>Bacteria</taxon>
        <taxon>Pseudomonadati</taxon>
        <taxon>Pseudomonadota</taxon>
        <taxon>Gammaproteobacteria</taxon>
        <taxon>Lysobacterales</taxon>
        <taxon>Rhodanobacteraceae</taxon>
        <taxon>Dyella</taxon>
    </lineage>
</organism>
<dbReference type="Gene3D" id="3.40.50.1820">
    <property type="entry name" value="alpha/beta hydrolase"/>
    <property type="match status" value="1"/>
</dbReference>
<dbReference type="InterPro" id="IPR029058">
    <property type="entry name" value="AB_hydrolase_fold"/>
</dbReference>
<dbReference type="GO" id="GO:0016787">
    <property type="term" value="F:hydrolase activity"/>
    <property type="evidence" value="ECO:0007669"/>
    <property type="project" value="UniProtKB-KW"/>
</dbReference>
<name>A0ABT1FI28_9GAMM</name>
<protein>
    <submittedName>
        <fullName evidence="1">Alpha/beta hydrolase</fullName>
    </submittedName>
</protein>
<dbReference type="EMBL" id="JAMZEK010000004">
    <property type="protein sequence ID" value="MCP1375783.1"/>
    <property type="molecule type" value="Genomic_DNA"/>
</dbReference>
<accession>A0ABT1FI28</accession>
<comment type="caution">
    <text evidence="1">The sequence shown here is derived from an EMBL/GenBank/DDBJ whole genome shotgun (WGS) entry which is preliminary data.</text>
</comment>
<keyword evidence="1" id="KW-0378">Hydrolase</keyword>
<dbReference type="Proteomes" id="UP001204615">
    <property type="component" value="Unassembled WGS sequence"/>
</dbReference>
<evidence type="ECO:0000313" key="2">
    <source>
        <dbReference type="Proteomes" id="UP001204615"/>
    </source>
</evidence>
<sequence>MVTTMTAAYFAEVVRGVPDAVRRVIDFYGGAGAFEALPARARNYVVATTGVNVRDWTSGTPFEPPVETLQSLRLPTTIVRGATSHPAMLRIAGLLHELVPGSTMVTIGDGSHFLPTSHPAEIAELIRQRVRAKPGDGA</sequence>
<evidence type="ECO:0000313" key="1">
    <source>
        <dbReference type="EMBL" id="MCP1375783.1"/>
    </source>
</evidence>
<dbReference type="SUPFAM" id="SSF53474">
    <property type="entry name" value="alpha/beta-Hydrolases"/>
    <property type="match status" value="1"/>
</dbReference>
<keyword evidence="2" id="KW-1185">Reference proteome</keyword>
<gene>
    <name evidence="1" type="ORF">NC595_17175</name>
</gene>